<organism evidence="1">
    <name type="scientific">freshwater metagenome</name>
    <dbReference type="NCBI Taxonomy" id="449393"/>
    <lineage>
        <taxon>unclassified sequences</taxon>
        <taxon>metagenomes</taxon>
        <taxon>ecological metagenomes</taxon>
    </lineage>
</organism>
<reference evidence="1" key="1">
    <citation type="submission" date="2020-05" db="EMBL/GenBank/DDBJ databases">
        <authorList>
            <person name="Chiriac C."/>
            <person name="Salcher M."/>
            <person name="Ghai R."/>
            <person name="Kavagutti S V."/>
        </authorList>
    </citation>
    <scope>NUCLEOTIDE SEQUENCE</scope>
</reference>
<evidence type="ECO:0000313" key="1">
    <source>
        <dbReference type="EMBL" id="CAB4836515.1"/>
    </source>
</evidence>
<protein>
    <submittedName>
        <fullName evidence="1">Unannotated protein</fullName>
    </submittedName>
</protein>
<accession>A0A6J7AUJ7</accession>
<gene>
    <name evidence="1" type="ORF">UFOPK3139_02959</name>
</gene>
<proteinExistence type="predicted"/>
<dbReference type="AlphaFoldDB" id="A0A6J7AUJ7"/>
<sequence length="59" mass="6702">MDADVAARRNCFVGAETWLGTYAKDDLWGCRGLGFSGRWRDQPAEQYITTEQSYLTQPV</sequence>
<name>A0A6J7AUJ7_9ZZZZ</name>
<dbReference type="EMBL" id="CAFABA010000187">
    <property type="protein sequence ID" value="CAB4836515.1"/>
    <property type="molecule type" value="Genomic_DNA"/>
</dbReference>